<evidence type="ECO:0000259" key="9">
    <source>
        <dbReference type="PROSITE" id="PS51352"/>
    </source>
</evidence>
<dbReference type="GO" id="GO:0045454">
    <property type="term" value="P:cell redox homeostasis"/>
    <property type="evidence" value="ECO:0007669"/>
    <property type="project" value="TreeGrafter"/>
</dbReference>
<dbReference type="GO" id="GO:0015035">
    <property type="term" value="F:protein-disulfide reductase activity"/>
    <property type="evidence" value="ECO:0007669"/>
    <property type="project" value="UniProtKB-UniRule"/>
</dbReference>
<dbReference type="Proteomes" id="UP000192678">
    <property type="component" value="Unassembled WGS sequence"/>
</dbReference>
<gene>
    <name evidence="10" type="ORF">SAMN04488101_105141</name>
</gene>
<dbReference type="Pfam" id="PF00085">
    <property type="entry name" value="Thioredoxin"/>
    <property type="match status" value="1"/>
</dbReference>
<keyword evidence="11" id="KW-1185">Reference proteome</keyword>
<dbReference type="InterPro" id="IPR017937">
    <property type="entry name" value="Thioredoxin_CS"/>
</dbReference>
<dbReference type="AlphaFoldDB" id="A0A1W2CZV8"/>
<dbReference type="PROSITE" id="PS51352">
    <property type="entry name" value="THIOREDOXIN_2"/>
    <property type="match status" value="1"/>
</dbReference>
<feature type="site" description="Contributes to redox potential value" evidence="7">
    <location>
        <position position="25"/>
    </location>
</feature>
<proteinExistence type="inferred from homology"/>
<dbReference type="InterPro" id="IPR036249">
    <property type="entry name" value="Thioredoxin-like_sf"/>
</dbReference>
<dbReference type="OrthoDB" id="9790390at2"/>
<evidence type="ECO:0000256" key="5">
    <source>
        <dbReference type="ARBA" id="ARBA00023284"/>
    </source>
</evidence>
<evidence type="ECO:0000256" key="2">
    <source>
        <dbReference type="ARBA" id="ARBA00022448"/>
    </source>
</evidence>
<evidence type="ECO:0000313" key="11">
    <source>
        <dbReference type="Proteomes" id="UP000192678"/>
    </source>
</evidence>
<keyword evidence="2" id="KW-0813">Transport</keyword>
<dbReference type="PIRSF" id="PIRSF000077">
    <property type="entry name" value="Thioredoxin"/>
    <property type="match status" value="1"/>
</dbReference>
<dbReference type="InterPro" id="IPR005746">
    <property type="entry name" value="Thioredoxin"/>
</dbReference>
<dbReference type="PRINTS" id="PR00421">
    <property type="entry name" value="THIOREDOXIN"/>
</dbReference>
<dbReference type="RefSeq" id="WP_084289481.1">
    <property type="nucleotide sequence ID" value="NZ_FWYB01000005.1"/>
</dbReference>
<feature type="domain" description="Thioredoxin" evidence="9">
    <location>
        <begin position="1"/>
        <end position="98"/>
    </location>
</feature>
<dbReference type="STRING" id="475255.SAMN04488101_105141"/>
<evidence type="ECO:0000313" key="10">
    <source>
        <dbReference type="EMBL" id="SMC90839.1"/>
    </source>
</evidence>
<accession>A0A1W2CZV8</accession>
<dbReference type="GO" id="GO:0005829">
    <property type="term" value="C:cytosol"/>
    <property type="evidence" value="ECO:0007669"/>
    <property type="project" value="TreeGrafter"/>
</dbReference>
<dbReference type="PANTHER" id="PTHR45663:SF11">
    <property type="entry name" value="GEO12009P1"/>
    <property type="match status" value="1"/>
</dbReference>
<dbReference type="EMBL" id="FWYB01000005">
    <property type="protein sequence ID" value="SMC90839.1"/>
    <property type="molecule type" value="Genomic_DNA"/>
</dbReference>
<dbReference type="Gene3D" id="3.40.30.10">
    <property type="entry name" value="Glutaredoxin"/>
    <property type="match status" value="1"/>
</dbReference>
<evidence type="ECO:0000256" key="4">
    <source>
        <dbReference type="ARBA" id="ARBA00023157"/>
    </source>
</evidence>
<dbReference type="CDD" id="cd02947">
    <property type="entry name" value="TRX_family"/>
    <property type="match status" value="1"/>
</dbReference>
<keyword evidence="5 8" id="KW-0676">Redox-active center</keyword>
<dbReference type="PROSITE" id="PS00194">
    <property type="entry name" value="THIOREDOXIN_1"/>
    <property type="match status" value="1"/>
</dbReference>
<feature type="active site" description="Nucleophile" evidence="7">
    <location>
        <position position="26"/>
    </location>
</feature>
<protein>
    <recommendedName>
        <fullName evidence="6">Thioredoxin</fullName>
    </recommendedName>
</protein>
<keyword evidence="4 8" id="KW-1015">Disulfide bond</keyword>
<dbReference type="PANTHER" id="PTHR45663">
    <property type="entry name" value="GEO12009P1"/>
    <property type="match status" value="1"/>
</dbReference>
<dbReference type="NCBIfam" id="TIGR01068">
    <property type="entry name" value="thioredoxin"/>
    <property type="match status" value="1"/>
</dbReference>
<evidence type="ECO:0000256" key="6">
    <source>
        <dbReference type="NCBIfam" id="TIGR01068"/>
    </source>
</evidence>
<reference evidence="10 11" key="1">
    <citation type="submission" date="2017-04" db="EMBL/GenBank/DDBJ databases">
        <authorList>
            <person name="Afonso C.L."/>
            <person name="Miller P.J."/>
            <person name="Scott M.A."/>
            <person name="Spackman E."/>
            <person name="Goraichik I."/>
            <person name="Dimitrov K.M."/>
            <person name="Suarez D.L."/>
            <person name="Swayne D.E."/>
        </authorList>
    </citation>
    <scope>NUCLEOTIDE SEQUENCE [LARGE SCALE GENOMIC DNA]</scope>
    <source>
        <strain evidence="10 11">DSM 19625</strain>
    </source>
</reference>
<evidence type="ECO:0000256" key="8">
    <source>
        <dbReference type="PIRSR" id="PIRSR000077-4"/>
    </source>
</evidence>
<feature type="active site" description="Nucleophile" evidence="7">
    <location>
        <position position="23"/>
    </location>
</feature>
<name>A0A1W2CZV8_9SPHI</name>
<dbReference type="SUPFAM" id="SSF52833">
    <property type="entry name" value="Thioredoxin-like"/>
    <property type="match status" value="1"/>
</dbReference>
<evidence type="ECO:0000256" key="7">
    <source>
        <dbReference type="PIRSR" id="PIRSR000077-1"/>
    </source>
</evidence>
<dbReference type="FunFam" id="3.40.30.10:FF:000001">
    <property type="entry name" value="Thioredoxin"/>
    <property type="match status" value="1"/>
</dbReference>
<keyword evidence="3" id="KW-0249">Electron transport</keyword>
<feature type="disulfide bond" description="Redox-active" evidence="8">
    <location>
        <begin position="23"/>
        <end position="26"/>
    </location>
</feature>
<feature type="site" description="Contributes to redox potential value" evidence="7">
    <location>
        <position position="24"/>
    </location>
</feature>
<comment type="similarity">
    <text evidence="1">Belongs to the thioredoxin family.</text>
</comment>
<dbReference type="InterPro" id="IPR013766">
    <property type="entry name" value="Thioredoxin_domain"/>
</dbReference>
<feature type="site" description="Deprotonates C-terminal active site Cys" evidence="7">
    <location>
        <position position="17"/>
    </location>
</feature>
<sequence>MASFKEIINSDQPVLVDFSAEWCGPCKMMAPILQQLKGMIGDTATILKVDVDKNPDVSRAYNIQGVPTLIIFKNGEIKWRQSGVIQAGQLKSILESVS</sequence>
<organism evidence="10 11">
    <name type="scientific">Pedobacter nyackensis</name>
    <dbReference type="NCBI Taxonomy" id="475255"/>
    <lineage>
        <taxon>Bacteria</taxon>
        <taxon>Pseudomonadati</taxon>
        <taxon>Bacteroidota</taxon>
        <taxon>Sphingobacteriia</taxon>
        <taxon>Sphingobacteriales</taxon>
        <taxon>Sphingobacteriaceae</taxon>
        <taxon>Pedobacter</taxon>
    </lineage>
</organism>
<evidence type="ECO:0000256" key="1">
    <source>
        <dbReference type="ARBA" id="ARBA00008987"/>
    </source>
</evidence>
<evidence type="ECO:0000256" key="3">
    <source>
        <dbReference type="ARBA" id="ARBA00022982"/>
    </source>
</evidence>